<dbReference type="SMART" id="SM00490">
    <property type="entry name" value="HELICc"/>
    <property type="match status" value="1"/>
</dbReference>
<dbReference type="EMBL" id="JANDHW010000003">
    <property type="protein sequence ID" value="MCP9611212.1"/>
    <property type="molecule type" value="Genomic_DNA"/>
</dbReference>
<evidence type="ECO:0000256" key="1">
    <source>
        <dbReference type="ARBA" id="ARBA00022490"/>
    </source>
</evidence>
<dbReference type="RefSeq" id="WP_255025925.1">
    <property type="nucleotide sequence ID" value="NZ_JANDHW010000003.1"/>
</dbReference>
<comment type="function">
    <text evidence="9">Couples transcription and DNA repair by recognizing RNA polymerase (RNAP) stalled at DNA lesions. Mediates ATP-dependent release of RNAP and its truncated transcript from the DNA, and recruitment of nucleotide excision repair machinery to the damaged site.</text>
</comment>
<dbReference type="PROSITE" id="PS51194">
    <property type="entry name" value="HELICASE_CTER"/>
    <property type="match status" value="1"/>
</dbReference>
<dbReference type="Pfam" id="PF00271">
    <property type="entry name" value="Helicase_C"/>
    <property type="match status" value="1"/>
</dbReference>
<evidence type="ECO:0000256" key="2">
    <source>
        <dbReference type="ARBA" id="ARBA00022741"/>
    </source>
</evidence>
<protein>
    <recommendedName>
        <fullName evidence="9">Transcription-repair-coupling factor</fullName>
        <shortName evidence="9">TRCF</shortName>
        <ecNumber evidence="9">3.6.4.-</ecNumber>
    </recommendedName>
</protein>
<keyword evidence="3 9" id="KW-0227">DNA damage</keyword>
<dbReference type="InterPro" id="IPR027417">
    <property type="entry name" value="P-loop_NTPase"/>
</dbReference>
<keyword evidence="6 9" id="KW-0067">ATP-binding</keyword>
<dbReference type="Pfam" id="PF03461">
    <property type="entry name" value="TRCF"/>
    <property type="match status" value="1"/>
</dbReference>
<evidence type="ECO:0000256" key="9">
    <source>
        <dbReference type="HAMAP-Rule" id="MF_00969"/>
    </source>
</evidence>
<dbReference type="InterPro" id="IPR003711">
    <property type="entry name" value="CarD-like/TRCF_RID"/>
</dbReference>
<dbReference type="PANTHER" id="PTHR47964:SF1">
    <property type="entry name" value="ATP-DEPENDENT DNA HELICASE HOMOLOG RECG, CHLOROPLASTIC"/>
    <property type="match status" value="1"/>
</dbReference>
<keyword evidence="2 9" id="KW-0547">Nucleotide-binding</keyword>
<dbReference type="InterPro" id="IPR041471">
    <property type="entry name" value="UvrB_inter"/>
</dbReference>
<evidence type="ECO:0000256" key="3">
    <source>
        <dbReference type="ARBA" id="ARBA00022763"/>
    </source>
</evidence>
<comment type="subcellular location">
    <subcellularLocation>
        <location evidence="9">Cytoplasm</location>
    </subcellularLocation>
</comment>
<feature type="domain" description="Helicase C-terminal" evidence="11">
    <location>
        <begin position="749"/>
        <end position="903"/>
    </location>
</feature>
<evidence type="ECO:0000256" key="4">
    <source>
        <dbReference type="ARBA" id="ARBA00022801"/>
    </source>
</evidence>
<dbReference type="SMART" id="SM00487">
    <property type="entry name" value="DEXDc"/>
    <property type="match status" value="1"/>
</dbReference>
<evidence type="ECO:0000259" key="11">
    <source>
        <dbReference type="PROSITE" id="PS51194"/>
    </source>
</evidence>
<keyword evidence="4 9" id="KW-0378">Hydrolase</keyword>
<dbReference type="InterPro" id="IPR047112">
    <property type="entry name" value="RecG/Mfd"/>
</dbReference>
<keyword evidence="5" id="KW-0347">Helicase</keyword>
<dbReference type="SMART" id="SM00982">
    <property type="entry name" value="TRCF"/>
    <property type="match status" value="1"/>
</dbReference>
<dbReference type="Gene3D" id="3.90.1150.50">
    <property type="entry name" value="Transcription-repair-coupling factor, D7 domain"/>
    <property type="match status" value="1"/>
</dbReference>
<dbReference type="CDD" id="cd17991">
    <property type="entry name" value="DEXHc_TRCF"/>
    <property type="match status" value="1"/>
</dbReference>
<evidence type="ECO:0000313" key="13">
    <source>
        <dbReference type="Proteomes" id="UP001205603"/>
    </source>
</evidence>
<proteinExistence type="inferred from homology"/>
<accession>A0ABT1MF16</accession>
<feature type="domain" description="Helicase ATP-binding" evidence="10">
    <location>
        <begin position="567"/>
        <end position="728"/>
    </location>
</feature>
<dbReference type="SMART" id="SM01058">
    <property type="entry name" value="CarD_TRCF"/>
    <property type="match status" value="1"/>
</dbReference>
<dbReference type="Pfam" id="PF17757">
    <property type="entry name" value="UvrB_inter"/>
    <property type="match status" value="1"/>
</dbReference>
<dbReference type="Gene3D" id="3.30.2060.10">
    <property type="entry name" value="Penicillin-binding protein 1b domain"/>
    <property type="match status" value="1"/>
</dbReference>
<evidence type="ECO:0000256" key="6">
    <source>
        <dbReference type="ARBA" id="ARBA00022840"/>
    </source>
</evidence>
<dbReference type="NCBIfam" id="TIGR00580">
    <property type="entry name" value="mfd"/>
    <property type="match status" value="1"/>
</dbReference>
<dbReference type="PROSITE" id="PS51192">
    <property type="entry name" value="HELICASE_ATP_BIND_1"/>
    <property type="match status" value="1"/>
</dbReference>
<dbReference type="Pfam" id="PF02559">
    <property type="entry name" value="CarD_TRCF_RID"/>
    <property type="match status" value="1"/>
</dbReference>
<dbReference type="SUPFAM" id="SSF52540">
    <property type="entry name" value="P-loop containing nucleoside triphosphate hydrolases"/>
    <property type="match status" value="4"/>
</dbReference>
<comment type="similarity">
    <text evidence="9">In the N-terminal section; belongs to the UvrB family.</text>
</comment>
<dbReference type="InterPro" id="IPR001650">
    <property type="entry name" value="Helicase_C-like"/>
</dbReference>
<dbReference type="Gene3D" id="3.40.50.300">
    <property type="entry name" value="P-loop containing nucleotide triphosphate hydrolases"/>
    <property type="match status" value="2"/>
</dbReference>
<dbReference type="EC" id="3.6.4.-" evidence="9"/>
<dbReference type="Pfam" id="PF00270">
    <property type="entry name" value="DEAD"/>
    <property type="match status" value="1"/>
</dbReference>
<dbReference type="HAMAP" id="MF_00969">
    <property type="entry name" value="TRCF"/>
    <property type="match status" value="1"/>
</dbReference>
<evidence type="ECO:0000313" key="12">
    <source>
        <dbReference type="EMBL" id="MCP9611212.1"/>
    </source>
</evidence>
<sequence>MDTNPLYPIFNTPARKEALAHFIKDKKSNTLQIDGLQGSAAALLFSSLTETGKTFILVANDLEEAGYLYHDLVQIKGEEYVLFFPSGYKRDIKYGQQDPANAILRTETLNRLQDNGPLLVVTYPDALAEKVVKAKMLNENTLKLKRGSKADSIAIADTLHNQGFEQVDYVYEPGQYAIRGSILDVYSFSHEQPYRIDFFGDEIESIRCFDIESQLSNEQLDSISIVPDMASGGVYGVSLPEFVNSDTIWCFKDVEWCLTRINSIATESISEQLLITEEGDLEIHKKIVDPETFKKNIFTFKQIGYGTRNRERVKNHLSFNCVPQPVFHKNFDLVGETLTGFLKEGYTLYILSDNEKQIQRLQSIFEDRGDQITFTPILRTIHEGFSDKDLKICFFTDHQIFDRFHKYNLRSDKARSGKLALTLKELNQFEPGDYIVHIDHGVGKFGGLIRTEINGRMQEVIKLIYQNDDIIFVSIHALHKLAKYRGKEGEPPRINKLGTGAWERMKEKTKSKMKDIARDLIKLYAKRREEKGHAYPKDSFLQQELEASFIYEDTPDQLKSTAEVKQDMESEQPMDRLICGDVGFGKTEIAIRAAFKAVCDNKQVAVLVPTTVLAFQHYKTFTDRLKEFPIKIDYLSRARKSSDIRQLLNGLPEGKTDILIGTHRIIGKDVKFKDLGLLIIDEEQKFGVAVKEKLKQMKVNVDTLTMSATPIPRTLQFSLMGARDLSVITTPPPNRYPIQTEVHGFNEEIIREAINFEMSRNGQVFIVNNRIQQLDELANIVRRLVPDARVGIGHGQMEPEKLEQTIIDFANYDYDVLVATTIIESGIDIPNTNTIIINNAHNFGLSELHQLRGRVGRSNKKAFCYLLTPPLHTLSTDARRRLQAIENFSELGSGIHIAMQDLDIRGAGNLLGAEQSGFIADLGYETYQKVLKEAVEELKNDEFKELYNQESRHDSEGNETFVTDCVIESDLELLFPNDYIPNVSERISLYQELDNMERETDIANFSSRLEDRFGRIPEEGKELIRIVRLRQLAKQLGMEKVVLKQGRMILFFVSDNHTRYFQSPAFGKVLNYLQTNPKRCQLRELKGKRSLAIAHIGTVETAVAILQEILNQNVS</sequence>
<dbReference type="PANTHER" id="PTHR47964">
    <property type="entry name" value="ATP-DEPENDENT DNA HELICASE HOMOLOG RECG, CHLOROPLASTIC"/>
    <property type="match status" value="1"/>
</dbReference>
<dbReference type="Proteomes" id="UP001205603">
    <property type="component" value="Unassembled WGS sequence"/>
</dbReference>
<keyword evidence="13" id="KW-1185">Reference proteome</keyword>
<reference evidence="12 13" key="1">
    <citation type="submission" date="2022-07" db="EMBL/GenBank/DDBJ databases">
        <title>Fecal culturing of patients with breast cancer.</title>
        <authorList>
            <person name="Teng N.M.Y."/>
            <person name="Kiu R."/>
            <person name="Evans R."/>
            <person name="Baker D.J."/>
            <person name="Zenner C."/>
            <person name="Robinson S.D."/>
            <person name="Hall L.J."/>
        </authorList>
    </citation>
    <scope>NUCLEOTIDE SEQUENCE [LARGE SCALE GENOMIC DNA]</scope>
    <source>
        <strain evidence="12 13">LH1063</strain>
    </source>
</reference>
<evidence type="ECO:0000256" key="5">
    <source>
        <dbReference type="ARBA" id="ARBA00022806"/>
    </source>
</evidence>
<dbReference type="SUPFAM" id="SSF141259">
    <property type="entry name" value="CarD-like"/>
    <property type="match status" value="1"/>
</dbReference>
<dbReference type="InterPro" id="IPR005118">
    <property type="entry name" value="TRCF_C"/>
</dbReference>
<dbReference type="InterPro" id="IPR004576">
    <property type="entry name" value="Mfd"/>
</dbReference>
<gene>
    <name evidence="9 12" type="primary">mfd</name>
    <name evidence="12" type="ORF">NMU02_03795</name>
</gene>
<keyword evidence="1 9" id="KW-0963">Cytoplasm</keyword>
<keyword evidence="7 9" id="KW-0238">DNA-binding</keyword>
<dbReference type="InterPro" id="IPR011545">
    <property type="entry name" value="DEAD/DEAH_box_helicase_dom"/>
</dbReference>
<evidence type="ECO:0000259" key="10">
    <source>
        <dbReference type="PROSITE" id="PS51192"/>
    </source>
</evidence>
<name>A0ABT1MF16_9BACT</name>
<evidence type="ECO:0000256" key="8">
    <source>
        <dbReference type="ARBA" id="ARBA00023204"/>
    </source>
</evidence>
<evidence type="ECO:0000256" key="7">
    <source>
        <dbReference type="ARBA" id="ARBA00023125"/>
    </source>
</evidence>
<dbReference type="InterPro" id="IPR036101">
    <property type="entry name" value="CarD-like/TRCF_RID_sf"/>
</dbReference>
<dbReference type="SUPFAM" id="SSF143517">
    <property type="entry name" value="TRCF domain-like"/>
    <property type="match status" value="1"/>
</dbReference>
<organism evidence="12 13">
    <name type="scientific">Coprobacter tertius</name>
    <dbReference type="NCBI Taxonomy" id="2944915"/>
    <lineage>
        <taxon>Bacteria</taxon>
        <taxon>Pseudomonadati</taxon>
        <taxon>Bacteroidota</taxon>
        <taxon>Bacteroidia</taxon>
        <taxon>Bacteroidales</taxon>
        <taxon>Barnesiellaceae</taxon>
        <taxon>Coprobacter</taxon>
    </lineage>
</organism>
<dbReference type="Gene3D" id="2.40.10.170">
    <property type="match status" value="1"/>
</dbReference>
<comment type="caution">
    <text evidence="12">The sequence shown here is derived from an EMBL/GenBank/DDBJ whole genome shotgun (WGS) entry which is preliminary data.</text>
</comment>
<dbReference type="InterPro" id="IPR014001">
    <property type="entry name" value="Helicase_ATP-bd"/>
</dbReference>
<keyword evidence="8 9" id="KW-0234">DNA repair</keyword>
<dbReference type="InterPro" id="IPR037235">
    <property type="entry name" value="TRCF-like_C_D7"/>
</dbReference>
<comment type="similarity">
    <text evidence="9">In the C-terminal section; belongs to the helicase family. RecG subfamily.</text>
</comment>